<dbReference type="GO" id="GO:0005524">
    <property type="term" value="F:ATP binding"/>
    <property type="evidence" value="ECO:0007669"/>
    <property type="project" value="UniProtKB-KW"/>
</dbReference>
<dbReference type="AlphaFoldDB" id="A0A8H3HZQ8"/>
<dbReference type="EMBL" id="CAJNJQ010002168">
    <property type="protein sequence ID" value="CAE7167720.1"/>
    <property type="molecule type" value="Genomic_DNA"/>
</dbReference>
<dbReference type="GO" id="GO:0004672">
    <property type="term" value="F:protein kinase activity"/>
    <property type="evidence" value="ECO:0007669"/>
    <property type="project" value="InterPro"/>
</dbReference>
<evidence type="ECO:0000313" key="4">
    <source>
        <dbReference type="EMBL" id="CAE7167720.1"/>
    </source>
</evidence>
<comment type="caution">
    <text evidence="4">The sequence shown here is derived from an EMBL/GenBank/DDBJ whole genome shotgun (WGS) entry which is preliminary data.</text>
</comment>
<organism evidence="4 5">
    <name type="scientific">Rhizoctonia solani</name>
    <dbReference type="NCBI Taxonomy" id="456999"/>
    <lineage>
        <taxon>Eukaryota</taxon>
        <taxon>Fungi</taxon>
        <taxon>Dikarya</taxon>
        <taxon>Basidiomycota</taxon>
        <taxon>Agaricomycotina</taxon>
        <taxon>Agaricomycetes</taxon>
        <taxon>Cantharellales</taxon>
        <taxon>Ceratobasidiaceae</taxon>
        <taxon>Rhizoctonia</taxon>
    </lineage>
</organism>
<keyword evidence="2" id="KW-0067">ATP-binding</keyword>
<dbReference type="Proteomes" id="UP000663827">
    <property type="component" value="Unassembled WGS sequence"/>
</dbReference>
<proteinExistence type="predicted"/>
<sequence>MRVARELFDLTKIDHPNVHRLQGVMMFKGQHLGIVSEWADSNLYEYLVEHPGVNRYQLCTQVASGLDYMHRRGKVHGNLKAVNVVVSSDGIAKLGHLDSSAMSEVTSLIFLSNNHSWPGTIRWAAPEMLLEEVTEKTTETDVYALGMTMLEVFAGHAPYPDCRSDISVIRAVDRGTLPARPTQLGNNHKDDKMWQLLVRCWSRRPSERPLSTFIAGALEYMS</sequence>
<dbReference type="InterPro" id="IPR050198">
    <property type="entry name" value="Non-receptor_tyrosine_kinases"/>
</dbReference>
<evidence type="ECO:0000256" key="1">
    <source>
        <dbReference type="ARBA" id="ARBA00022741"/>
    </source>
</evidence>
<dbReference type="Gene3D" id="1.10.510.10">
    <property type="entry name" value="Transferase(Phosphotransferase) domain 1"/>
    <property type="match status" value="1"/>
</dbReference>
<dbReference type="InterPro" id="IPR001245">
    <property type="entry name" value="Ser-Thr/Tyr_kinase_cat_dom"/>
</dbReference>
<dbReference type="SUPFAM" id="SSF56112">
    <property type="entry name" value="Protein kinase-like (PK-like)"/>
    <property type="match status" value="1"/>
</dbReference>
<evidence type="ECO:0000259" key="3">
    <source>
        <dbReference type="PROSITE" id="PS50011"/>
    </source>
</evidence>
<accession>A0A8H3HZQ8</accession>
<dbReference type="Pfam" id="PF07714">
    <property type="entry name" value="PK_Tyr_Ser-Thr"/>
    <property type="match status" value="1"/>
</dbReference>
<dbReference type="InterPro" id="IPR011009">
    <property type="entry name" value="Kinase-like_dom_sf"/>
</dbReference>
<dbReference type="InterPro" id="IPR000719">
    <property type="entry name" value="Prot_kinase_dom"/>
</dbReference>
<name>A0A8H3HZQ8_9AGAM</name>
<reference evidence="4" key="1">
    <citation type="submission" date="2021-01" db="EMBL/GenBank/DDBJ databases">
        <authorList>
            <person name="Kaushik A."/>
        </authorList>
    </citation>
    <scope>NUCLEOTIDE SEQUENCE</scope>
    <source>
        <strain evidence="4">AG5</strain>
    </source>
</reference>
<feature type="domain" description="Protein kinase" evidence="3">
    <location>
        <begin position="1"/>
        <end position="221"/>
    </location>
</feature>
<evidence type="ECO:0000256" key="2">
    <source>
        <dbReference type="ARBA" id="ARBA00022840"/>
    </source>
</evidence>
<gene>
    <name evidence="4" type="ORF">RDB_LOCUS102144</name>
</gene>
<dbReference type="PIRSF" id="PIRSF000654">
    <property type="entry name" value="Integrin-linked_kinase"/>
    <property type="match status" value="1"/>
</dbReference>
<keyword evidence="1" id="KW-0547">Nucleotide-binding</keyword>
<dbReference type="PROSITE" id="PS50011">
    <property type="entry name" value="PROTEIN_KINASE_DOM"/>
    <property type="match status" value="1"/>
</dbReference>
<protein>
    <recommendedName>
        <fullName evidence="3">Protein kinase domain-containing protein</fullName>
    </recommendedName>
</protein>
<dbReference type="PANTHER" id="PTHR24418">
    <property type="entry name" value="TYROSINE-PROTEIN KINASE"/>
    <property type="match status" value="1"/>
</dbReference>
<evidence type="ECO:0000313" key="5">
    <source>
        <dbReference type="Proteomes" id="UP000663827"/>
    </source>
</evidence>